<feature type="transmembrane region" description="Helical" evidence="1">
    <location>
        <begin position="121"/>
        <end position="142"/>
    </location>
</feature>
<dbReference type="PANTHER" id="PTHR42709:SF4">
    <property type="entry name" value="INNER MEMBRANE PROTEIN YQAA"/>
    <property type="match status" value="1"/>
</dbReference>
<reference evidence="2" key="1">
    <citation type="submission" date="2020-10" db="EMBL/GenBank/DDBJ databases">
        <authorList>
            <person name="Gilroy R."/>
        </authorList>
    </citation>
    <scope>NUCLEOTIDE SEQUENCE</scope>
    <source>
        <strain evidence="2">20514</strain>
    </source>
</reference>
<evidence type="ECO:0000313" key="3">
    <source>
        <dbReference type="Proteomes" id="UP000810252"/>
    </source>
</evidence>
<dbReference type="PANTHER" id="PTHR42709">
    <property type="entry name" value="ALKALINE PHOSPHATASE LIKE PROTEIN"/>
    <property type="match status" value="1"/>
</dbReference>
<dbReference type="Proteomes" id="UP000810252">
    <property type="component" value="Unassembled WGS sequence"/>
</dbReference>
<evidence type="ECO:0000313" key="2">
    <source>
        <dbReference type="EMBL" id="MBO8449468.1"/>
    </source>
</evidence>
<gene>
    <name evidence="2" type="ORF">IAC29_09425</name>
</gene>
<dbReference type="EMBL" id="JADIMQ010000134">
    <property type="protein sequence ID" value="MBO8449468.1"/>
    <property type="molecule type" value="Genomic_DNA"/>
</dbReference>
<organism evidence="2 3">
    <name type="scientific">Candidatus Cryptobacteroides merdigallinarum</name>
    <dbReference type="NCBI Taxonomy" id="2840770"/>
    <lineage>
        <taxon>Bacteria</taxon>
        <taxon>Pseudomonadati</taxon>
        <taxon>Bacteroidota</taxon>
        <taxon>Bacteroidia</taxon>
        <taxon>Bacteroidales</taxon>
        <taxon>Candidatus Cryptobacteroides</taxon>
    </lineage>
</organism>
<sequence>MWGLEELGLAGLFIGTFLAATILPFSSDAIYIAVLAATGDPAGCLAVGTLGNWLGSVLTYFIGRSGRWEWIEKWFKVKPGTLARQKAAIDRYGVWLALICWIPVVGDVVALALGFYRARPFWTIVLMLVGKFARFLVWNLVYGLF</sequence>
<feature type="transmembrane region" description="Helical" evidence="1">
    <location>
        <begin position="45"/>
        <end position="63"/>
    </location>
</feature>
<keyword evidence="1" id="KW-0472">Membrane</keyword>
<accession>A0A9D9EM55</accession>
<feature type="transmembrane region" description="Helical" evidence="1">
    <location>
        <begin position="7"/>
        <end position="25"/>
    </location>
</feature>
<protein>
    <submittedName>
        <fullName evidence="2">DedA family protein</fullName>
    </submittedName>
</protein>
<reference evidence="2" key="2">
    <citation type="journal article" date="2021" name="PeerJ">
        <title>Extensive microbial diversity within the chicken gut microbiome revealed by metagenomics and culture.</title>
        <authorList>
            <person name="Gilroy R."/>
            <person name="Ravi A."/>
            <person name="Getino M."/>
            <person name="Pursley I."/>
            <person name="Horton D.L."/>
            <person name="Alikhan N.F."/>
            <person name="Baker D."/>
            <person name="Gharbi K."/>
            <person name="Hall N."/>
            <person name="Watson M."/>
            <person name="Adriaenssens E.M."/>
            <person name="Foster-Nyarko E."/>
            <person name="Jarju S."/>
            <person name="Secka A."/>
            <person name="Antonio M."/>
            <person name="Oren A."/>
            <person name="Chaudhuri R.R."/>
            <person name="La Ragione R."/>
            <person name="Hildebrand F."/>
            <person name="Pallen M.J."/>
        </authorList>
    </citation>
    <scope>NUCLEOTIDE SEQUENCE</scope>
    <source>
        <strain evidence="2">20514</strain>
    </source>
</reference>
<proteinExistence type="predicted"/>
<dbReference type="InterPro" id="IPR051311">
    <property type="entry name" value="DedA_domain"/>
</dbReference>
<keyword evidence="1" id="KW-0812">Transmembrane</keyword>
<evidence type="ECO:0000256" key="1">
    <source>
        <dbReference type="SAM" id="Phobius"/>
    </source>
</evidence>
<name>A0A9D9EM55_9BACT</name>
<keyword evidence="1" id="KW-1133">Transmembrane helix</keyword>
<comment type="caution">
    <text evidence="2">The sequence shown here is derived from an EMBL/GenBank/DDBJ whole genome shotgun (WGS) entry which is preliminary data.</text>
</comment>
<dbReference type="AlphaFoldDB" id="A0A9D9EM55"/>
<feature type="transmembrane region" description="Helical" evidence="1">
    <location>
        <begin position="92"/>
        <end position="115"/>
    </location>
</feature>